<dbReference type="Gene3D" id="3.40.50.10440">
    <property type="entry name" value="Dihydroxyacetone kinase, domain 1"/>
    <property type="match status" value="1"/>
</dbReference>
<reference evidence="13 14" key="1">
    <citation type="journal article" date="2018" name="MBio">
        <title>Comparative Genomics Reveals the Core Gene Toolbox for the Fungus-Insect Symbiosis.</title>
        <authorList>
            <person name="Wang Y."/>
            <person name="Stata M."/>
            <person name="Wang W."/>
            <person name="Stajich J.E."/>
            <person name="White M.M."/>
            <person name="Moncalvo J.M."/>
        </authorList>
    </citation>
    <scope>NUCLEOTIDE SEQUENCE [LARGE SCALE GENOMIC DNA]</scope>
    <source>
        <strain evidence="13 14">SWE-8-4</strain>
    </source>
</reference>
<dbReference type="GO" id="GO:0050354">
    <property type="term" value="F:triokinase activity"/>
    <property type="evidence" value="ECO:0007669"/>
    <property type="project" value="UniProtKB-EC"/>
</dbReference>
<evidence type="ECO:0000256" key="10">
    <source>
        <dbReference type="ARBA" id="ARBA00048898"/>
    </source>
</evidence>
<comment type="catalytic activity">
    <reaction evidence="9">
        <text>D-glyceraldehyde + ATP = D-glyceraldehyde 3-phosphate + ADP + H(+)</text>
        <dbReference type="Rhea" id="RHEA:13941"/>
        <dbReference type="ChEBI" id="CHEBI:15378"/>
        <dbReference type="ChEBI" id="CHEBI:17378"/>
        <dbReference type="ChEBI" id="CHEBI:30616"/>
        <dbReference type="ChEBI" id="CHEBI:59776"/>
        <dbReference type="ChEBI" id="CHEBI:456216"/>
        <dbReference type="EC" id="2.7.1.28"/>
    </reaction>
</comment>
<dbReference type="InterPro" id="IPR036117">
    <property type="entry name" value="DhaL_dom_sf"/>
</dbReference>
<dbReference type="Gene3D" id="3.30.1180.20">
    <property type="entry name" value="Dihydroxyacetone kinase, domain 2"/>
    <property type="match status" value="1"/>
</dbReference>
<evidence type="ECO:0000256" key="4">
    <source>
        <dbReference type="ARBA" id="ARBA00022679"/>
    </source>
</evidence>
<dbReference type="InterPro" id="IPR004006">
    <property type="entry name" value="DhaK_dom"/>
</dbReference>
<dbReference type="SMART" id="SM01120">
    <property type="entry name" value="Dak2"/>
    <property type="match status" value="1"/>
</dbReference>
<dbReference type="GO" id="GO:0019588">
    <property type="term" value="P:anaerobic glycerol catabolic process"/>
    <property type="evidence" value="ECO:0007669"/>
    <property type="project" value="UniProtKB-UniPathway"/>
</dbReference>
<keyword evidence="8" id="KW-0067">ATP-binding</keyword>
<evidence type="ECO:0000313" key="13">
    <source>
        <dbReference type="EMBL" id="PVU88780.1"/>
    </source>
</evidence>
<name>A0A2T9Y8W5_9FUNG</name>
<dbReference type="GO" id="GO:0004371">
    <property type="term" value="F:glycerone kinase activity"/>
    <property type="evidence" value="ECO:0007669"/>
    <property type="project" value="UniProtKB-EC"/>
</dbReference>
<dbReference type="SUPFAM" id="SSF82549">
    <property type="entry name" value="DAK1/DegV-like"/>
    <property type="match status" value="1"/>
</dbReference>
<organism evidence="13 14">
    <name type="scientific">Smittium simulii</name>
    <dbReference type="NCBI Taxonomy" id="133385"/>
    <lineage>
        <taxon>Eukaryota</taxon>
        <taxon>Fungi</taxon>
        <taxon>Fungi incertae sedis</taxon>
        <taxon>Zoopagomycota</taxon>
        <taxon>Kickxellomycotina</taxon>
        <taxon>Harpellomycetes</taxon>
        <taxon>Harpellales</taxon>
        <taxon>Legeriomycetaceae</taxon>
        <taxon>Smittium</taxon>
    </lineage>
</organism>
<dbReference type="UniPathway" id="UPA00617">
    <property type="reaction ID" value="UER00669"/>
</dbReference>
<dbReference type="GO" id="GO:0005829">
    <property type="term" value="C:cytosol"/>
    <property type="evidence" value="ECO:0007669"/>
    <property type="project" value="TreeGrafter"/>
</dbReference>
<keyword evidence="5" id="KW-0547">Nucleotide-binding</keyword>
<evidence type="ECO:0000256" key="2">
    <source>
        <dbReference type="ARBA" id="ARBA00004778"/>
    </source>
</evidence>
<evidence type="ECO:0000259" key="12">
    <source>
        <dbReference type="PROSITE" id="PS51481"/>
    </source>
</evidence>
<comment type="pathway">
    <text evidence="2">Polyol metabolism; glycerol fermentation; glycerone phosphate from glycerol (oxidative route): step 2/2.</text>
</comment>
<dbReference type="AlphaFoldDB" id="A0A2T9Y8W5"/>
<dbReference type="PROSITE" id="PS51481">
    <property type="entry name" value="DHAK"/>
    <property type="match status" value="1"/>
</dbReference>
<evidence type="ECO:0008006" key="15">
    <source>
        <dbReference type="Google" id="ProtNLM"/>
    </source>
</evidence>
<dbReference type="InterPro" id="IPR050861">
    <property type="entry name" value="Dihydroxyacetone_Kinase"/>
</dbReference>
<accession>A0A2T9Y8W5</accession>
<evidence type="ECO:0000256" key="3">
    <source>
        <dbReference type="ARBA" id="ARBA00008757"/>
    </source>
</evidence>
<dbReference type="OrthoDB" id="1724672at2759"/>
<evidence type="ECO:0000256" key="1">
    <source>
        <dbReference type="ARBA" id="ARBA00003264"/>
    </source>
</evidence>
<dbReference type="Gene3D" id="1.25.40.340">
    <property type="match status" value="1"/>
</dbReference>
<comment type="catalytic activity">
    <reaction evidence="10">
        <text>dihydroxyacetone + ATP = dihydroxyacetone phosphate + ADP + H(+)</text>
        <dbReference type="Rhea" id="RHEA:15773"/>
        <dbReference type="ChEBI" id="CHEBI:15378"/>
        <dbReference type="ChEBI" id="CHEBI:16016"/>
        <dbReference type="ChEBI" id="CHEBI:30616"/>
        <dbReference type="ChEBI" id="CHEBI:57642"/>
        <dbReference type="ChEBI" id="CHEBI:456216"/>
        <dbReference type="EC" id="2.7.1.29"/>
    </reaction>
</comment>
<dbReference type="Pfam" id="PF02733">
    <property type="entry name" value="Dak1"/>
    <property type="match status" value="1"/>
</dbReference>
<evidence type="ECO:0000313" key="14">
    <source>
        <dbReference type="Proteomes" id="UP000245383"/>
    </source>
</evidence>
<dbReference type="FunFam" id="1.25.40.340:FF:000002">
    <property type="entry name" value="Dihydroxyacetone kinase, L subunit"/>
    <property type="match status" value="1"/>
</dbReference>
<comment type="similarity">
    <text evidence="3">Belongs to the dihydroxyacetone kinase (DAK) family.</text>
</comment>
<dbReference type="GO" id="GO:0005524">
    <property type="term" value="F:ATP binding"/>
    <property type="evidence" value="ECO:0007669"/>
    <property type="project" value="UniProtKB-KW"/>
</dbReference>
<keyword evidence="7" id="KW-0319">Glycerol metabolism</keyword>
<dbReference type="Pfam" id="PF02734">
    <property type="entry name" value="Dak2"/>
    <property type="match status" value="1"/>
</dbReference>
<dbReference type="EMBL" id="MBFR01000359">
    <property type="protein sequence ID" value="PVU88780.1"/>
    <property type="molecule type" value="Genomic_DNA"/>
</dbReference>
<dbReference type="FunFam" id="3.30.1180.20:FF:000001">
    <property type="entry name" value="Dihydroxyacetone kinase 1"/>
    <property type="match status" value="1"/>
</dbReference>
<dbReference type="InterPro" id="IPR004007">
    <property type="entry name" value="DhaL_dom"/>
</dbReference>
<keyword evidence="6" id="KW-0418">Kinase</keyword>
<dbReference type="Proteomes" id="UP000245383">
    <property type="component" value="Unassembled WGS sequence"/>
</dbReference>
<dbReference type="PANTHER" id="PTHR28629:SF4">
    <property type="entry name" value="TRIOKINASE_FMN CYCLASE"/>
    <property type="match status" value="1"/>
</dbReference>
<comment type="caution">
    <text evidence="13">The sequence shown here is derived from an EMBL/GenBank/DDBJ whole genome shotgun (WGS) entry which is preliminary data.</text>
</comment>
<dbReference type="FunFam" id="3.40.50.10440:FF:000001">
    <property type="entry name" value="Dihydroxyacetone kinase, DhaK subunit"/>
    <property type="match status" value="1"/>
</dbReference>
<feature type="domain" description="DhaK" evidence="12">
    <location>
        <begin position="10"/>
        <end position="330"/>
    </location>
</feature>
<evidence type="ECO:0000256" key="7">
    <source>
        <dbReference type="ARBA" id="ARBA00022798"/>
    </source>
</evidence>
<evidence type="ECO:0000256" key="6">
    <source>
        <dbReference type="ARBA" id="ARBA00022777"/>
    </source>
</evidence>
<evidence type="ECO:0000256" key="9">
    <source>
        <dbReference type="ARBA" id="ARBA00047974"/>
    </source>
</evidence>
<dbReference type="PROSITE" id="PS51480">
    <property type="entry name" value="DHAL"/>
    <property type="match status" value="1"/>
</dbReference>
<evidence type="ECO:0000256" key="5">
    <source>
        <dbReference type="ARBA" id="ARBA00022741"/>
    </source>
</evidence>
<dbReference type="SUPFAM" id="SSF101473">
    <property type="entry name" value="DhaL-like"/>
    <property type="match status" value="1"/>
</dbReference>
<evidence type="ECO:0000256" key="8">
    <source>
        <dbReference type="ARBA" id="ARBA00022840"/>
    </source>
</evidence>
<comment type="function">
    <text evidence="1">Catalyzes both the phosphorylation of dihydroxyacetone and of glyceraldehyde.</text>
</comment>
<feature type="domain" description="DhaL" evidence="11">
    <location>
        <begin position="368"/>
        <end position="567"/>
    </location>
</feature>
<dbReference type="PANTHER" id="PTHR28629">
    <property type="entry name" value="TRIOKINASE/FMN CYCLASE"/>
    <property type="match status" value="1"/>
</dbReference>
<keyword evidence="14" id="KW-1185">Reference proteome</keyword>
<sequence>MVSQKHFVNDPSDLVVDSIEGFVQTNNHLKFDKQEKVVYVKDIDIIKEKQVTLFCGGGSGHEPAHVGFVGPAFLTAAVSGHVFASPSSSQVLSCLRRVYSQKHGTIVIVKNYTGDILNFGRAIESFKSEQSEKIDVGRRGLSGTILVNKIACAAAATGASFEAVEKIAQFAAENVFTVGCALDPASVPGSGLPRLLDTKQIEFGMGIHNEPGFKTTELSSAHNMVKSIVDHILSSKLFTASTNKNSSSDVVVLINNLGALSNLELGLVSNEVINQVKANNISITRAFQGTFMTGLAMPGVSVSILVLPSSQQDQSEVLNYIDTLALAPGWSNQIHTTDASTKSDQEVLSKNSESLVSVTATKNIELKDTWVNVVNSIYTSVKDKEPEVTLLDSIMGDGDCGHVLLSGAKSVFEAINNGQVPTDNTAEAIASISRILESSMGGTSGIIYCLFFDGVSQYLTLNSNDSLITPSTLLWSGALKNGLETIQRYSTAKLGDRTLIDSLAPFISEFSNSNGNLQSSLDAARKGAEKTKDMIPLRGRAVYTGKGSGNLDAGAVGVCVPLAESADELQKSFNTLTECCKRWDMNVNSKKCGIMAINCSTDTTFKMQNQLIPYMGCYSILKRNDIPSKFKVMVIKAIIQAVATYAKCGKSAAMVRLRQELSLTDLNIKTAVARTRAFGKWAGLKTWISVLIKCPYKHKCDTWVSVCTRWIKKYNGNINKIKKSIETLNNRQKKNNKSKYPNGYLILRQSGFIKKRFIEEYLFRRNIASETIEHMLLELATKSQLLPAPISMKLFGKLLGGELKLPSTMIRKDPTVLCDKTTLATAKFLNAIALPRYLILKKIRLAPIPSNQCPPGTATLESQRRANR</sequence>
<gene>
    <name evidence="13" type="ORF">BB561_005699</name>
</gene>
<protein>
    <recommendedName>
        <fullName evidence="15">DhaK domain-containing protein</fullName>
    </recommendedName>
</protein>
<evidence type="ECO:0000259" key="11">
    <source>
        <dbReference type="PROSITE" id="PS51480"/>
    </source>
</evidence>
<proteinExistence type="inferred from homology"/>
<keyword evidence="4" id="KW-0808">Transferase</keyword>
<dbReference type="STRING" id="133385.A0A2T9Y8W5"/>